<sequence>MASTAAATTMPAPDADQGFGATGPHRSSGSWCPASSGGPAGRRWKALTRDTTARNADGRAHDGPGASAGRQRCCEGSEGGGGGRGIGVEGRQAISFGIAPAMRSALLLRILKEILEKETHFQVETLAREQSMAFEMRSADESTTIGSPSHLRECVRALGRRRLDRTYESWEGRCRRRPYPLGTTISSSHAFLWSPFSGTGAPSVERGQGHLLVLDFGREFMYLTTSFLLFGGSAYV</sequence>
<proteinExistence type="predicted"/>
<accession>A0A6V7PK41</accession>
<dbReference type="AlphaFoldDB" id="A0A6V7PK41"/>
<feature type="region of interest" description="Disordered" evidence="1">
    <location>
        <begin position="1"/>
        <end position="85"/>
    </location>
</feature>
<protein>
    <submittedName>
        <fullName evidence="2">Uncharacterized protein</fullName>
    </submittedName>
</protein>
<feature type="compositionally biased region" description="Basic and acidic residues" evidence="1">
    <location>
        <begin position="47"/>
        <end position="62"/>
    </location>
</feature>
<gene>
    <name evidence="2" type="ORF">CB5_LOCUS14441</name>
</gene>
<name>A0A6V7PK41_ANACO</name>
<organism evidence="2">
    <name type="scientific">Ananas comosus var. bracteatus</name>
    <name type="common">red pineapple</name>
    <dbReference type="NCBI Taxonomy" id="296719"/>
    <lineage>
        <taxon>Eukaryota</taxon>
        <taxon>Viridiplantae</taxon>
        <taxon>Streptophyta</taxon>
        <taxon>Embryophyta</taxon>
        <taxon>Tracheophyta</taxon>
        <taxon>Spermatophyta</taxon>
        <taxon>Magnoliopsida</taxon>
        <taxon>Liliopsida</taxon>
        <taxon>Poales</taxon>
        <taxon>Bromeliaceae</taxon>
        <taxon>Bromelioideae</taxon>
        <taxon>Ananas</taxon>
    </lineage>
</organism>
<evidence type="ECO:0000256" key="1">
    <source>
        <dbReference type="SAM" id="MobiDB-lite"/>
    </source>
</evidence>
<evidence type="ECO:0000313" key="2">
    <source>
        <dbReference type="EMBL" id="CAD1831230.1"/>
    </source>
</evidence>
<reference evidence="2" key="1">
    <citation type="submission" date="2020-07" db="EMBL/GenBank/DDBJ databases">
        <authorList>
            <person name="Lin J."/>
        </authorList>
    </citation>
    <scope>NUCLEOTIDE SEQUENCE</scope>
</reference>
<feature type="compositionally biased region" description="Low complexity" evidence="1">
    <location>
        <begin position="1"/>
        <end position="16"/>
    </location>
</feature>
<dbReference type="EMBL" id="LR862149">
    <property type="protein sequence ID" value="CAD1831230.1"/>
    <property type="molecule type" value="Genomic_DNA"/>
</dbReference>